<dbReference type="InterPro" id="IPR037894">
    <property type="entry name" value="CS_DYX1C1"/>
</dbReference>
<evidence type="ECO:0000256" key="9">
    <source>
        <dbReference type="ARBA" id="ARBA00024190"/>
    </source>
</evidence>
<evidence type="ECO:0000256" key="7">
    <source>
        <dbReference type="ARBA" id="ARBA00023242"/>
    </source>
</evidence>
<evidence type="ECO:0000256" key="11">
    <source>
        <dbReference type="PROSITE-ProRule" id="PRU00339"/>
    </source>
</evidence>
<dbReference type="Pfam" id="PF10230">
    <property type="entry name" value="LIDHydrolase"/>
    <property type="match status" value="1"/>
</dbReference>
<comment type="subcellular location">
    <subcellularLocation>
        <location evidence="2">Cell projection</location>
        <location evidence="2">Neuron projection</location>
    </subcellularLocation>
    <subcellularLocation>
        <location evidence="9">Dynein axonemal particle</location>
    </subcellularLocation>
    <subcellularLocation>
        <location evidence="1">Nucleus</location>
    </subcellularLocation>
</comment>
<evidence type="ECO:0000256" key="3">
    <source>
        <dbReference type="ARBA" id="ARBA00022490"/>
    </source>
</evidence>
<evidence type="ECO:0000313" key="16">
    <source>
        <dbReference type="Proteomes" id="UP001212152"/>
    </source>
</evidence>
<keyword evidence="16" id="KW-1185">Reference proteome</keyword>
<feature type="domain" description="CS" evidence="14">
    <location>
        <begin position="357"/>
        <end position="441"/>
    </location>
</feature>
<gene>
    <name evidence="15" type="primary">DYX1C1</name>
    <name evidence="15" type="ORF">HDU87_005619</name>
</gene>
<dbReference type="InterPro" id="IPR008978">
    <property type="entry name" value="HSP20-like_chaperone"/>
</dbReference>
<dbReference type="SUPFAM" id="SSF53474">
    <property type="entry name" value="alpha/beta-Hydrolases"/>
    <property type="match status" value="1"/>
</dbReference>
<feature type="compositionally biased region" description="Basic and acidic residues" evidence="13">
    <location>
        <begin position="613"/>
        <end position="649"/>
    </location>
</feature>
<comment type="caution">
    <text evidence="15">The sequence shown here is derived from an EMBL/GenBank/DDBJ whole genome shotgun (WGS) entry which is preliminary data.</text>
</comment>
<dbReference type="GO" id="GO:0003341">
    <property type="term" value="P:cilium movement"/>
    <property type="evidence" value="ECO:0007669"/>
    <property type="project" value="InterPro"/>
</dbReference>
<dbReference type="PANTHER" id="PTHR46492">
    <property type="entry name" value="DYNEIN ASSEMBLY FACTOR 4, AXONEMAL"/>
    <property type="match status" value="1"/>
</dbReference>
<dbReference type="GO" id="GO:0120293">
    <property type="term" value="C:dynein axonemal particle"/>
    <property type="evidence" value="ECO:0007669"/>
    <property type="project" value="UniProtKB-SubCell"/>
</dbReference>
<name>A0AAD5XPL2_9FUNG</name>
<accession>A0AAD5XPL2</accession>
<evidence type="ECO:0000256" key="12">
    <source>
        <dbReference type="SAM" id="Coils"/>
    </source>
</evidence>
<feature type="repeat" description="TPR" evidence="11">
    <location>
        <begin position="653"/>
        <end position="686"/>
    </location>
</feature>
<dbReference type="InterPro" id="IPR019734">
    <property type="entry name" value="TPR_rpt"/>
</dbReference>
<keyword evidence="3" id="KW-0963">Cytoplasm</keyword>
<feature type="region of interest" description="Disordered" evidence="13">
    <location>
        <begin position="609"/>
        <end position="657"/>
    </location>
</feature>
<dbReference type="GO" id="GO:0019915">
    <property type="term" value="P:lipid storage"/>
    <property type="evidence" value="ECO:0007669"/>
    <property type="project" value="InterPro"/>
</dbReference>
<evidence type="ECO:0000256" key="1">
    <source>
        <dbReference type="ARBA" id="ARBA00004123"/>
    </source>
</evidence>
<evidence type="ECO:0000256" key="2">
    <source>
        <dbReference type="ARBA" id="ARBA00004487"/>
    </source>
</evidence>
<organism evidence="15 16">
    <name type="scientific">Geranomyces variabilis</name>
    <dbReference type="NCBI Taxonomy" id="109894"/>
    <lineage>
        <taxon>Eukaryota</taxon>
        <taxon>Fungi</taxon>
        <taxon>Fungi incertae sedis</taxon>
        <taxon>Chytridiomycota</taxon>
        <taxon>Chytridiomycota incertae sedis</taxon>
        <taxon>Chytridiomycetes</taxon>
        <taxon>Spizellomycetales</taxon>
        <taxon>Powellomycetaceae</taxon>
        <taxon>Geranomyces</taxon>
    </lineage>
</organism>
<dbReference type="PROSITE" id="PS50005">
    <property type="entry name" value="TPR"/>
    <property type="match status" value="1"/>
</dbReference>
<dbReference type="InterPro" id="IPR052004">
    <property type="entry name" value="Dynein_assembly_factor_4"/>
</dbReference>
<keyword evidence="4" id="KW-0677">Repeat</keyword>
<keyword evidence="6" id="KW-0524">Neurogenesis</keyword>
<reference evidence="15" key="1">
    <citation type="submission" date="2020-05" db="EMBL/GenBank/DDBJ databases">
        <title>Phylogenomic resolution of chytrid fungi.</title>
        <authorList>
            <person name="Stajich J.E."/>
            <person name="Amses K."/>
            <person name="Simmons R."/>
            <person name="Seto K."/>
            <person name="Myers J."/>
            <person name="Bonds A."/>
            <person name="Quandt C.A."/>
            <person name="Barry K."/>
            <person name="Liu P."/>
            <person name="Grigoriev I."/>
            <person name="Longcore J.E."/>
            <person name="James T.Y."/>
        </authorList>
    </citation>
    <scope>NUCLEOTIDE SEQUENCE</scope>
    <source>
        <strain evidence="15">JEL0379</strain>
    </source>
</reference>
<dbReference type="Gene3D" id="1.25.40.10">
    <property type="entry name" value="Tetratricopeptide repeat domain"/>
    <property type="match status" value="1"/>
</dbReference>
<evidence type="ECO:0000256" key="6">
    <source>
        <dbReference type="ARBA" id="ARBA00022902"/>
    </source>
</evidence>
<dbReference type="Proteomes" id="UP001212152">
    <property type="component" value="Unassembled WGS sequence"/>
</dbReference>
<keyword evidence="8" id="KW-0966">Cell projection</keyword>
<dbReference type="GO" id="GO:0036158">
    <property type="term" value="P:outer dynein arm assembly"/>
    <property type="evidence" value="ECO:0007669"/>
    <property type="project" value="TreeGrafter"/>
</dbReference>
<dbReference type="PROSITE" id="PS51203">
    <property type="entry name" value="CS"/>
    <property type="match status" value="1"/>
</dbReference>
<dbReference type="GO" id="GO:0036159">
    <property type="term" value="P:inner dynein arm assembly"/>
    <property type="evidence" value="ECO:0007669"/>
    <property type="project" value="TreeGrafter"/>
</dbReference>
<evidence type="ECO:0000256" key="13">
    <source>
        <dbReference type="SAM" id="MobiDB-lite"/>
    </source>
</evidence>
<dbReference type="PANTHER" id="PTHR46492:SF1">
    <property type="entry name" value="DYNEIN AXONEMAL ASSEMBLY FACTOR 4"/>
    <property type="match status" value="1"/>
</dbReference>
<dbReference type="SUPFAM" id="SSF49764">
    <property type="entry name" value="HSP20-like chaperones"/>
    <property type="match status" value="1"/>
</dbReference>
<sequence length="791" mass="88462">MAAVFPTAQVADITSGFDSSPSTTYERWHLGGEETEVLLIPREPGRPLKAVAVMIPGNPGLIQYYESFLQELHSQCDGLDIVGAQHLGHSYAVSTRKTYAISEQIAHKLSLIEEIENWWGKETPIVLIGHSFGCWVNVQIMKARPDANVVKIVQLFPTLHSMAITPQGKIISWAALPVIREIPSLMVSLLRILLPSAPLFRSLVGRFTTNQSPRDLDVTINNLLHFRTVRNTLYLAHDEMRTITAWKPEDLKHIIRRCTFYYGTTDHWVPLHHATMMTEAFPEAEVHICQDDLPHAFVMGYADVMAIKASQWILPAMPALSLVYWAAHTIDLPVHAFSTREVGRAVGAQAPDTKMPILIKDYSWTESESHVYLTVPLNGANPKKTDVYVNDVYVKINFPPYFFELDLYSEVDGNAAVATIGNGCAKLELPKNKTGLWTTIMLANATPADVRKRREDADRRFRDRVDAARAEKAAAKRAEEQLLVQQQIEVERADRERIAQLKEDEKRKAEADLRRWTEVAKKEEAPTAAEPPREADLEIFEDHISEVDGGVARAAGPKSSHEEDDNDEDGLDMASILAKIRSQTAPRIIPPPRAVEREITIRFTSRGLKPTKTARESEDAKWDTRIKAMQDDHARKTAPTKDGDDRGPEESNPLFLKDKGNTFYRSGNFESAVNAYTAALDIDRHNLPCLSNRAACHLQLSAYPACIADCVAALALLDQEEVAIVEKMLEDNAAEMRRKARVKLLVRMGTAKAREAQTKGAGLTEYEKALELDPRNEALKDDLRALQAQGA</sequence>
<dbReference type="Gene3D" id="2.60.40.790">
    <property type="match status" value="1"/>
</dbReference>
<keyword evidence="5 11" id="KW-0802">TPR repeat</keyword>
<keyword evidence="12" id="KW-0175">Coiled coil</keyword>
<dbReference type="AlphaFoldDB" id="A0AAD5XPL2"/>
<dbReference type="GO" id="GO:0005634">
    <property type="term" value="C:nucleus"/>
    <property type="evidence" value="ECO:0007669"/>
    <property type="project" value="UniProtKB-SubCell"/>
</dbReference>
<dbReference type="EMBL" id="JADGJQ010000046">
    <property type="protein sequence ID" value="KAJ3175955.1"/>
    <property type="molecule type" value="Genomic_DNA"/>
</dbReference>
<feature type="coiled-coil region" evidence="12">
    <location>
        <begin position="465"/>
        <end position="519"/>
    </location>
</feature>
<dbReference type="Pfam" id="PF04969">
    <property type="entry name" value="CS"/>
    <property type="match status" value="1"/>
</dbReference>
<feature type="region of interest" description="Disordered" evidence="13">
    <location>
        <begin position="550"/>
        <end position="569"/>
    </location>
</feature>
<evidence type="ECO:0000313" key="15">
    <source>
        <dbReference type="EMBL" id="KAJ3175955.1"/>
    </source>
</evidence>
<evidence type="ECO:0000256" key="4">
    <source>
        <dbReference type="ARBA" id="ARBA00022737"/>
    </source>
</evidence>
<dbReference type="GO" id="GO:0005811">
    <property type="term" value="C:lipid droplet"/>
    <property type="evidence" value="ECO:0007669"/>
    <property type="project" value="InterPro"/>
</dbReference>
<protein>
    <recommendedName>
        <fullName evidence="10">Dynein axonemal assembly factor 4</fullName>
    </recommendedName>
</protein>
<keyword evidence="7" id="KW-0539">Nucleus</keyword>
<dbReference type="SMART" id="SM00028">
    <property type="entry name" value="TPR"/>
    <property type="match status" value="3"/>
</dbReference>
<dbReference type="InterPro" id="IPR011990">
    <property type="entry name" value="TPR-like_helical_dom_sf"/>
</dbReference>
<proteinExistence type="predicted"/>
<dbReference type="InterPro" id="IPR019363">
    <property type="entry name" value="LDAH"/>
</dbReference>
<dbReference type="InterPro" id="IPR029058">
    <property type="entry name" value="AB_hydrolase_fold"/>
</dbReference>
<dbReference type="SUPFAM" id="SSF48452">
    <property type="entry name" value="TPR-like"/>
    <property type="match status" value="1"/>
</dbReference>
<dbReference type="Gene3D" id="3.40.50.1820">
    <property type="entry name" value="alpha/beta hydrolase"/>
    <property type="match status" value="1"/>
</dbReference>
<evidence type="ECO:0000256" key="10">
    <source>
        <dbReference type="ARBA" id="ARBA00024430"/>
    </source>
</evidence>
<evidence type="ECO:0000256" key="5">
    <source>
        <dbReference type="ARBA" id="ARBA00022803"/>
    </source>
</evidence>
<dbReference type="GO" id="GO:0016298">
    <property type="term" value="F:lipase activity"/>
    <property type="evidence" value="ECO:0007669"/>
    <property type="project" value="InterPro"/>
</dbReference>
<dbReference type="CDD" id="cd06469">
    <property type="entry name" value="p23_DYX1C1_like"/>
    <property type="match status" value="1"/>
</dbReference>
<evidence type="ECO:0000256" key="8">
    <source>
        <dbReference type="ARBA" id="ARBA00023273"/>
    </source>
</evidence>
<dbReference type="InterPro" id="IPR007052">
    <property type="entry name" value="CS_dom"/>
</dbReference>
<evidence type="ECO:0000259" key="14">
    <source>
        <dbReference type="PROSITE" id="PS51203"/>
    </source>
</evidence>